<keyword evidence="6" id="KW-0418">Kinase</keyword>
<feature type="transmembrane region" description="Helical" evidence="11">
    <location>
        <begin position="44"/>
        <end position="64"/>
    </location>
</feature>
<feature type="transmembrane region" description="Helical" evidence="11">
    <location>
        <begin position="143"/>
        <end position="162"/>
    </location>
</feature>
<organism evidence="13 14">
    <name type="scientific">Desulfuribacillus alkaliarsenatis</name>
    <dbReference type="NCBI Taxonomy" id="766136"/>
    <lineage>
        <taxon>Bacteria</taxon>
        <taxon>Bacillati</taxon>
        <taxon>Bacillota</taxon>
        <taxon>Desulfuribacillia</taxon>
        <taxon>Desulfuribacillales</taxon>
        <taxon>Desulfuribacillaceae</taxon>
        <taxon>Desulfuribacillus</taxon>
    </lineage>
</organism>
<dbReference type="GO" id="GO:0000155">
    <property type="term" value="F:phosphorelay sensor kinase activity"/>
    <property type="evidence" value="ECO:0007669"/>
    <property type="project" value="InterPro"/>
</dbReference>
<dbReference type="InterPro" id="IPR010559">
    <property type="entry name" value="Sig_transdc_His_kin_internal"/>
</dbReference>
<dbReference type="InterPro" id="IPR005467">
    <property type="entry name" value="His_kinase_dom"/>
</dbReference>
<dbReference type="Gene3D" id="3.30.565.10">
    <property type="entry name" value="Histidine kinase-like ATPase, C-terminal domain"/>
    <property type="match status" value="1"/>
</dbReference>
<evidence type="ECO:0000256" key="3">
    <source>
        <dbReference type="ARBA" id="ARBA00022679"/>
    </source>
</evidence>
<dbReference type="Proteomes" id="UP000094296">
    <property type="component" value="Unassembled WGS sequence"/>
</dbReference>
<sequence length="551" mass="61767">MFDAILIISAERVALLLILIYILTNIPRIRQLITEQDTSWKANVICALVIVTIGIIGNHMSIIVVNYQSFLVPISIIAVFLAGALISTKVFLLIVLIIALHLLFITWGQVVGVIASFTFVMLGFGIGSARIRLEREQILTPLYSLSIGVISASMYASIMLVWRMQETPLVQIAINEFVPIVAVISAAIMVLANMLRMTIHDKEQEVAVQTGRAFDISEKVLGYFKEGLNHITAKALGEMLIKELHAEAVAIVDSNEIIAKAGDNTVLYTIETTKNFMELKDATNIVIPYHRSTQKSGYIIIYFKRPNQIRTTELVLAEGLGKLISYQLSLVETEKLRVLLKDTEVRSLQAQINPHFLFNTLNTIVTLIRTKPDEARNVMVHLANFMRMNLKLMAAPLVSLEQELCLLESYIKIIRVRFSERLTINLDIDDNLYHFKLPPATIQPLVENSIQHGLQKVPKNGRVVITIDKVEYGVRVSIKDNGTGIPEERLETLAKQQITSRKGNGIGVYNVNQRLISLLGETSQLHIKNLAEGGCEVSFFLPDRQPERSNY</sequence>
<name>A0A1E5FZI0_9FIRM</name>
<dbReference type="InterPro" id="IPR036890">
    <property type="entry name" value="HATPase_C_sf"/>
</dbReference>
<evidence type="ECO:0000256" key="5">
    <source>
        <dbReference type="ARBA" id="ARBA00022741"/>
    </source>
</evidence>
<dbReference type="AlphaFoldDB" id="A0A1E5FZI0"/>
<dbReference type="Pfam" id="PF06580">
    <property type="entry name" value="His_kinase"/>
    <property type="match status" value="1"/>
</dbReference>
<protein>
    <recommendedName>
        <fullName evidence="12">Histidine kinase domain-containing protein</fullName>
    </recommendedName>
</protein>
<dbReference type="Pfam" id="PF07694">
    <property type="entry name" value="5TM-5TMR_LYT"/>
    <property type="match status" value="1"/>
</dbReference>
<evidence type="ECO:0000256" key="1">
    <source>
        <dbReference type="ARBA" id="ARBA00004651"/>
    </source>
</evidence>
<keyword evidence="5" id="KW-0547">Nucleotide-binding</keyword>
<dbReference type="OrthoDB" id="9776552at2"/>
<reference evidence="13 14" key="1">
    <citation type="submission" date="2016-09" db="EMBL/GenBank/DDBJ databases">
        <title>Draft genome sequence for the type strain of Desulfuribacillus alkaliarsenatis AHT28, an obligately anaerobic, sulfidogenic bacterium isolated from Russian soda lake sediments.</title>
        <authorList>
            <person name="Abin C.A."/>
            <person name="Hollibaugh J.T."/>
        </authorList>
    </citation>
    <scope>NUCLEOTIDE SEQUENCE [LARGE SCALE GENOMIC DNA]</scope>
    <source>
        <strain evidence="13 14">AHT28</strain>
    </source>
</reference>
<dbReference type="RefSeq" id="WP_069644130.1">
    <property type="nucleotide sequence ID" value="NZ_MIJE01000034.1"/>
</dbReference>
<evidence type="ECO:0000256" key="9">
    <source>
        <dbReference type="ARBA" id="ARBA00023012"/>
    </source>
</evidence>
<evidence type="ECO:0000256" key="10">
    <source>
        <dbReference type="ARBA" id="ARBA00023136"/>
    </source>
</evidence>
<keyword evidence="7" id="KW-0067">ATP-binding</keyword>
<dbReference type="InterPro" id="IPR003594">
    <property type="entry name" value="HATPase_dom"/>
</dbReference>
<evidence type="ECO:0000256" key="6">
    <source>
        <dbReference type="ARBA" id="ARBA00022777"/>
    </source>
</evidence>
<dbReference type="Pfam" id="PF02518">
    <property type="entry name" value="HATPase_c"/>
    <property type="match status" value="1"/>
</dbReference>
<keyword evidence="14" id="KW-1185">Reference proteome</keyword>
<evidence type="ECO:0000256" key="2">
    <source>
        <dbReference type="ARBA" id="ARBA00022475"/>
    </source>
</evidence>
<dbReference type="SMART" id="SM00387">
    <property type="entry name" value="HATPase_c"/>
    <property type="match status" value="1"/>
</dbReference>
<dbReference type="PANTHER" id="PTHR34220:SF7">
    <property type="entry name" value="SENSOR HISTIDINE KINASE YPDA"/>
    <property type="match status" value="1"/>
</dbReference>
<dbReference type="PANTHER" id="PTHR34220">
    <property type="entry name" value="SENSOR HISTIDINE KINASE YPDA"/>
    <property type="match status" value="1"/>
</dbReference>
<evidence type="ECO:0000256" key="4">
    <source>
        <dbReference type="ARBA" id="ARBA00022692"/>
    </source>
</evidence>
<dbReference type="STRING" id="766136.BHF68_10710"/>
<keyword evidence="9" id="KW-0902">Two-component regulatory system</keyword>
<keyword evidence="2" id="KW-1003">Cell membrane</keyword>
<evidence type="ECO:0000256" key="7">
    <source>
        <dbReference type="ARBA" id="ARBA00022840"/>
    </source>
</evidence>
<comment type="subcellular location">
    <subcellularLocation>
        <location evidence="1">Cell membrane</location>
        <topology evidence="1">Multi-pass membrane protein</topology>
    </subcellularLocation>
</comment>
<dbReference type="InterPro" id="IPR050640">
    <property type="entry name" value="Bact_2-comp_sensor_kinase"/>
</dbReference>
<keyword evidence="10 11" id="KW-0472">Membrane</keyword>
<evidence type="ECO:0000256" key="11">
    <source>
        <dbReference type="SAM" id="Phobius"/>
    </source>
</evidence>
<evidence type="ECO:0000313" key="14">
    <source>
        <dbReference type="Proteomes" id="UP000094296"/>
    </source>
</evidence>
<proteinExistence type="predicted"/>
<feature type="transmembrane region" description="Helical" evidence="11">
    <location>
        <begin position="110"/>
        <end position="131"/>
    </location>
</feature>
<evidence type="ECO:0000256" key="8">
    <source>
        <dbReference type="ARBA" id="ARBA00022989"/>
    </source>
</evidence>
<accession>A0A1E5FZI0</accession>
<dbReference type="PROSITE" id="PS50109">
    <property type="entry name" value="HIS_KIN"/>
    <property type="match status" value="1"/>
</dbReference>
<dbReference type="GO" id="GO:0005524">
    <property type="term" value="F:ATP binding"/>
    <property type="evidence" value="ECO:0007669"/>
    <property type="project" value="UniProtKB-KW"/>
</dbReference>
<dbReference type="EMBL" id="MIJE01000034">
    <property type="protein sequence ID" value="OEF95858.1"/>
    <property type="molecule type" value="Genomic_DNA"/>
</dbReference>
<feature type="transmembrane region" description="Helical" evidence="11">
    <location>
        <begin position="174"/>
        <end position="195"/>
    </location>
</feature>
<feature type="domain" description="Histidine kinase" evidence="12">
    <location>
        <begin position="406"/>
        <end position="545"/>
    </location>
</feature>
<dbReference type="GO" id="GO:0005886">
    <property type="term" value="C:plasma membrane"/>
    <property type="evidence" value="ECO:0007669"/>
    <property type="project" value="UniProtKB-SubCell"/>
</dbReference>
<keyword evidence="3" id="KW-0808">Transferase</keyword>
<evidence type="ECO:0000259" key="12">
    <source>
        <dbReference type="PROSITE" id="PS50109"/>
    </source>
</evidence>
<feature type="transmembrane region" description="Helical" evidence="11">
    <location>
        <begin position="70"/>
        <end position="103"/>
    </location>
</feature>
<dbReference type="GO" id="GO:0071555">
    <property type="term" value="P:cell wall organization"/>
    <property type="evidence" value="ECO:0007669"/>
    <property type="project" value="InterPro"/>
</dbReference>
<comment type="caution">
    <text evidence="13">The sequence shown here is derived from an EMBL/GenBank/DDBJ whole genome shotgun (WGS) entry which is preliminary data.</text>
</comment>
<feature type="transmembrane region" description="Helical" evidence="11">
    <location>
        <begin position="6"/>
        <end position="23"/>
    </location>
</feature>
<dbReference type="SUPFAM" id="SSF55874">
    <property type="entry name" value="ATPase domain of HSP90 chaperone/DNA topoisomerase II/histidine kinase"/>
    <property type="match status" value="1"/>
</dbReference>
<dbReference type="InterPro" id="IPR011620">
    <property type="entry name" value="Sig_transdc_His_kinase_LytS_TM"/>
</dbReference>
<evidence type="ECO:0000313" key="13">
    <source>
        <dbReference type="EMBL" id="OEF95858.1"/>
    </source>
</evidence>
<gene>
    <name evidence="13" type="ORF">BHF68_10710</name>
</gene>
<keyword evidence="8 11" id="KW-1133">Transmembrane helix</keyword>
<keyword evidence="4 11" id="KW-0812">Transmembrane</keyword>